<dbReference type="Pfam" id="PF12697">
    <property type="entry name" value="Abhydrolase_6"/>
    <property type="match status" value="1"/>
</dbReference>
<reference evidence="2 3" key="1">
    <citation type="submission" date="2018-09" db="EMBL/GenBank/DDBJ databases">
        <title>YIM 75507 draft genome.</title>
        <authorList>
            <person name="Tang S."/>
            <person name="Feng Y."/>
        </authorList>
    </citation>
    <scope>NUCLEOTIDE SEQUENCE [LARGE SCALE GENOMIC DNA]</scope>
    <source>
        <strain evidence="2 3">YIM 75507</strain>
    </source>
</reference>
<organism evidence="2 3">
    <name type="scientific">Bailinhaonella thermotolerans</name>
    <dbReference type="NCBI Taxonomy" id="1070861"/>
    <lineage>
        <taxon>Bacteria</taxon>
        <taxon>Bacillati</taxon>
        <taxon>Actinomycetota</taxon>
        <taxon>Actinomycetes</taxon>
        <taxon>Streptosporangiales</taxon>
        <taxon>Streptosporangiaceae</taxon>
        <taxon>Bailinhaonella</taxon>
    </lineage>
</organism>
<sequence length="258" mass="27269">MGEVTSRDGTRIVYDRAGDGPPLILVSGALCDRHYQTPLAERLAADFTVYNHDRRGRGESTAPAPVSREAEVEDIAALVREAGGTAFVYGISSGGGLALEAAAAGVGVAKVAAYEPPYNPDDAAMVRDTLAYHAELTRILAEGRDWDAVALFMKGVGMPDHAIEGMRSPAMERMGPALAHDSAVMGDAEGGRVPAGRFAVIGVPALVLTGSETYPFMHAAAREIAEAVKGAEHRVLEGQTHQVDFDVLAPVLRDFFRA</sequence>
<keyword evidence="2" id="KW-0378">Hydrolase</keyword>
<dbReference type="RefSeq" id="WP_119929476.1">
    <property type="nucleotide sequence ID" value="NZ_QZEY01000013.1"/>
</dbReference>
<dbReference type="PANTHER" id="PTHR43433:SF5">
    <property type="entry name" value="AB HYDROLASE-1 DOMAIN-CONTAINING PROTEIN"/>
    <property type="match status" value="1"/>
</dbReference>
<evidence type="ECO:0000313" key="3">
    <source>
        <dbReference type="Proteomes" id="UP000265768"/>
    </source>
</evidence>
<evidence type="ECO:0000259" key="1">
    <source>
        <dbReference type="Pfam" id="PF12697"/>
    </source>
</evidence>
<dbReference type="InterPro" id="IPR000073">
    <property type="entry name" value="AB_hydrolase_1"/>
</dbReference>
<dbReference type="AlphaFoldDB" id="A0A3A4A7X0"/>
<dbReference type="Proteomes" id="UP000265768">
    <property type="component" value="Unassembled WGS sequence"/>
</dbReference>
<dbReference type="InterPro" id="IPR050471">
    <property type="entry name" value="AB_hydrolase"/>
</dbReference>
<protein>
    <submittedName>
        <fullName evidence="2">Alpha/beta hydrolase</fullName>
    </submittedName>
</protein>
<feature type="domain" description="AB hydrolase-1" evidence="1">
    <location>
        <begin position="24"/>
        <end position="241"/>
    </location>
</feature>
<evidence type="ECO:0000313" key="2">
    <source>
        <dbReference type="EMBL" id="RJL25116.1"/>
    </source>
</evidence>
<proteinExistence type="predicted"/>
<dbReference type="GO" id="GO:0016787">
    <property type="term" value="F:hydrolase activity"/>
    <property type="evidence" value="ECO:0007669"/>
    <property type="project" value="UniProtKB-KW"/>
</dbReference>
<comment type="caution">
    <text evidence="2">The sequence shown here is derived from an EMBL/GenBank/DDBJ whole genome shotgun (WGS) entry which is preliminary data.</text>
</comment>
<dbReference type="PANTHER" id="PTHR43433">
    <property type="entry name" value="HYDROLASE, ALPHA/BETA FOLD FAMILY PROTEIN"/>
    <property type="match status" value="1"/>
</dbReference>
<dbReference type="InterPro" id="IPR029058">
    <property type="entry name" value="AB_hydrolase_fold"/>
</dbReference>
<dbReference type="OrthoDB" id="63519at2"/>
<gene>
    <name evidence="2" type="ORF">D5H75_27640</name>
</gene>
<dbReference type="Gene3D" id="3.40.50.1820">
    <property type="entry name" value="alpha/beta hydrolase"/>
    <property type="match status" value="1"/>
</dbReference>
<dbReference type="SUPFAM" id="SSF53474">
    <property type="entry name" value="alpha/beta-Hydrolases"/>
    <property type="match status" value="1"/>
</dbReference>
<accession>A0A3A4A7X0</accession>
<dbReference type="EMBL" id="QZEY01000013">
    <property type="protein sequence ID" value="RJL25116.1"/>
    <property type="molecule type" value="Genomic_DNA"/>
</dbReference>
<name>A0A3A4A7X0_9ACTN</name>
<keyword evidence="3" id="KW-1185">Reference proteome</keyword>